<organism evidence="3 4">
    <name type="scientific">Sulfitobacter porphyrae</name>
    <dbReference type="NCBI Taxonomy" id="1246864"/>
    <lineage>
        <taxon>Bacteria</taxon>
        <taxon>Pseudomonadati</taxon>
        <taxon>Pseudomonadota</taxon>
        <taxon>Alphaproteobacteria</taxon>
        <taxon>Rhodobacterales</taxon>
        <taxon>Roseobacteraceae</taxon>
        <taxon>Sulfitobacter</taxon>
    </lineage>
</organism>
<dbReference type="PANTHER" id="PTHR43767">
    <property type="entry name" value="LONG-CHAIN-FATTY-ACID--COA LIGASE"/>
    <property type="match status" value="1"/>
</dbReference>
<keyword evidence="4" id="KW-1185">Reference proteome</keyword>
<protein>
    <submittedName>
        <fullName evidence="3">AMP-binding protein</fullName>
    </submittedName>
</protein>
<sequence length="189" mass="21148">MNTETVYTRFKSTAAMQGDAPFLHVLEETAQVYGIPQGDISYDEMAQRVEGWRNRFMDAGYGAGHRVGLLLENRPVFLEIWLALNAIGASVVPINPDLRLAELEYLAEHSEMILAIVLSDRLEEMKTAVENAHSHPCHTARRRVAKGHPARRGRGGAEHGDGMCLALYLWDHGQAQGLHPVQRILPLFR</sequence>
<dbReference type="Proteomes" id="UP001596353">
    <property type="component" value="Unassembled WGS sequence"/>
</dbReference>
<evidence type="ECO:0000313" key="4">
    <source>
        <dbReference type="Proteomes" id="UP001596353"/>
    </source>
</evidence>
<dbReference type="InterPro" id="IPR000873">
    <property type="entry name" value="AMP-dep_synth/lig_dom"/>
</dbReference>
<evidence type="ECO:0000313" key="3">
    <source>
        <dbReference type="EMBL" id="MFC6762665.1"/>
    </source>
</evidence>
<proteinExistence type="predicted"/>
<dbReference type="InterPro" id="IPR050237">
    <property type="entry name" value="ATP-dep_AMP-bd_enzyme"/>
</dbReference>
<dbReference type="EMBL" id="JBHSWG010000004">
    <property type="protein sequence ID" value="MFC6762665.1"/>
    <property type="molecule type" value="Genomic_DNA"/>
</dbReference>
<accession>A0ABW2BA71</accession>
<dbReference type="PANTHER" id="PTHR43767:SF1">
    <property type="entry name" value="NONRIBOSOMAL PEPTIDE SYNTHASE PES1 (EUROFUNG)-RELATED"/>
    <property type="match status" value="1"/>
</dbReference>
<feature type="domain" description="AMP-dependent synthetase/ligase" evidence="2">
    <location>
        <begin position="28"/>
        <end position="132"/>
    </location>
</feature>
<evidence type="ECO:0000256" key="1">
    <source>
        <dbReference type="SAM" id="MobiDB-lite"/>
    </source>
</evidence>
<reference evidence="4" key="1">
    <citation type="journal article" date="2019" name="Int. J. Syst. Evol. Microbiol.">
        <title>The Global Catalogue of Microorganisms (GCM) 10K type strain sequencing project: providing services to taxonomists for standard genome sequencing and annotation.</title>
        <authorList>
            <consortium name="The Broad Institute Genomics Platform"/>
            <consortium name="The Broad Institute Genome Sequencing Center for Infectious Disease"/>
            <person name="Wu L."/>
            <person name="Ma J."/>
        </authorList>
    </citation>
    <scope>NUCLEOTIDE SEQUENCE [LARGE SCALE GENOMIC DNA]</scope>
    <source>
        <strain evidence="4">CCUG 66188</strain>
    </source>
</reference>
<dbReference type="Gene3D" id="3.40.50.12780">
    <property type="entry name" value="N-terminal domain of ligase-like"/>
    <property type="match status" value="1"/>
</dbReference>
<feature type="compositionally biased region" description="Basic residues" evidence="1">
    <location>
        <begin position="135"/>
        <end position="154"/>
    </location>
</feature>
<gene>
    <name evidence="3" type="ORF">ACFQFQ_28815</name>
</gene>
<name>A0ABW2BA71_9RHOB</name>
<evidence type="ECO:0000259" key="2">
    <source>
        <dbReference type="Pfam" id="PF00501"/>
    </source>
</evidence>
<feature type="region of interest" description="Disordered" evidence="1">
    <location>
        <begin position="131"/>
        <end position="156"/>
    </location>
</feature>
<dbReference type="SUPFAM" id="SSF56801">
    <property type="entry name" value="Acetyl-CoA synthetase-like"/>
    <property type="match status" value="1"/>
</dbReference>
<dbReference type="Pfam" id="PF00501">
    <property type="entry name" value="AMP-binding"/>
    <property type="match status" value="1"/>
</dbReference>
<dbReference type="InterPro" id="IPR042099">
    <property type="entry name" value="ANL_N_sf"/>
</dbReference>
<comment type="caution">
    <text evidence="3">The sequence shown here is derived from an EMBL/GenBank/DDBJ whole genome shotgun (WGS) entry which is preliminary data.</text>
</comment>